<gene>
    <name evidence="3" type="primary">LOC132542389</name>
</gene>
<evidence type="ECO:0000313" key="2">
    <source>
        <dbReference type="Proteomes" id="UP001652624"/>
    </source>
</evidence>
<dbReference type="GeneID" id="132542389"/>
<dbReference type="InterPro" id="IPR012337">
    <property type="entry name" value="RNaseH-like_sf"/>
</dbReference>
<dbReference type="Pfam" id="PF00075">
    <property type="entry name" value="RNase_H"/>
    <property type="match status" value="1"/>
</dbReference>
<sequence length="108" mass="12648">MIIIDQGTSHSTQHAEVIAALLAARKSLKERQDLHLFSDSWCVLNEIDLWSGKWEHTDWKINGKAIWSKEAWKELHQIGRDIKIQVYHVDAHEKDESLQTKYNNEVDK</sequence>
<keyword evidence="2" id="KW-1185">Reference proteome</keyword>
<dbReference type="Gene3D" id="3.30.420.10">
    <property type="entry name" value="Ribonuclease H-like superfamily/Ribonuclease H"/>
    <property type="match status" value="1"/>
</dbReference>
<evidence type="ECO:0000313" key="3">
    <source>
        <dbReference type="RefSeq" id="XP_060060946.1"/>
    </source>
</evidence>
<name>A0ABM3YIQ5_ERIEU</name>
<dbReference type="InterPro" id="IPR036397">
    <property type="entry name" value="RNaseH_sf"/>
</dbReference>
<dbReference type="SUPFAM" id="SSF53098">
    <property type="entry name" value="Ribonuclease H-like"/>
    <property type="match status" value="1"/>
</dbReference>
<organism evidence="2 3">
    <name type="scientific">Erinaceus europaeus</name>
    <name type="common">Western European hedgehog</name>
    <dbReference type="NCBI Taxonomy" id="9365"/>
    <lineage>
        <taxon>Eukaryota</taxon>
        <taxon>Metazoa</taxon>
        <taxon>Chordata</taxon>
        <taxon>Craniata</taxon>
        <taxon>Vertebrata</taxon>
        <taxon>Euteleostomi</taxon>
        <taxon>Mammalia</taxon>
        <taxon>Eutheria</taxon>
        <taxon>Laurasiatheria</taxon>
        <taxon>Eulipotyphla</taxon>
        <taxon>Erinaceidae</taxon>
        <taxon>Erinaceinae</taxon>
        <taxon>Erinaceus</taxon>
    </lineage>
</organism>
<evidence type="ECO:0000259" key="1">
    <source>
        <dbReference type="PROSITE" id="PS50879"/>
    </source>
</evidence>
<feature type="domain" description="RNase H type-1" evidence="1">
    <location>
        <begin position="1"/>
        <end position="108"/>
    </location>
</feature>
<dbReference type="Proteomes" id="UP001652624">
    <property type="component" value="Chromosome 13"/>
</dbReference>
<dbReference type="InterPro" id="IPR002156">
    <property type="entry name" value="RNaseH_domain"/>
</dbReference>
<protein>
    <submittedName>
        <fullName evidence="3">Ribonuclease H-like</fullName>
    </submittedName>
</protein>
<dbReference type="PROSITE" id="PS50879">
    <property type="entry name" value="RNASE_H_1"/>
    <property type="match status" value="1"/>
</dbReference>
<dbReference type="RefSeq" id="XP_060060946.1">
    <property type="nucleotide sequence ID" value="XM_060204963.1"/>
</dbReference>
<proteinExistence type="predicted"/>
<accession>A0ABM3YIQ5</accession>
<reference evidence="3" key="1">
    <citation type="submission" date="2025-08" db="UniProtKB">
        <authorList>
            <consortium name="RefSeq"/>
        </authorList>
    </citation>
    <scope>IDENTIFICATION</scope>
</reference>